<dbReference type="AlphaFoldDB" id="W9Z598"/>
<dbReference type="GeneID" id="19166871"/>
<name>W9Z598_9EURO</name>
<reference evidence="1 2" key="1">
    <citation type="submission" date="2013-03" db="EMBL/GenBank/DDBJ databases">
        <title>The Genome Sequence of Capronia epimyces CBS 606.96.</title>
        <authorList>
            <consortium name="The Broad Institute Genomics Platform"/>
            <person name="Cuomo C."/>
            <person name="de Hoog S."/>
            <person name="Gorbushina A."/>
            <person name="Walker B."/>
            <person name="Young S.K."/>
            <person name="Zeng Q."/>
            <person name="Gargeya S."/>
            <person name="Fitzgerald M."/>
            <person name="Haas B."/>
            <person name="Abouelleil A."/>
            <person name="Allen A.W."/>
            <person name="Alvarado L."/>
            <person name="Arachchi H.M."/>
            <person name="Berlin A.M."/>
            <person name="Chapman S.B."/>
            <person name="Gainer-Dewar J."/>
            <person name="Goldberg J."/>
            <person name="Griggs A."/>
            <person name="Gujja S."/>
            <person name="Hansen M."/>
            <person name="Howarth C."/>
            <person name="Imamovic A."/>
            <person name="Ireland A."/>
            <person name="Larimer J."/>
            <person name="McCowan C."/>
            <person name="Murphy C."/>
            <person name="Pearson M."/>
            <person name="Poon T.W."/>
            <person name="Priest M."/>
            <person name="Roberts A."/>
            <person name="Saif S."/>
            <person name="Shea T."/>
            <person name="Sisk P."/>
            <person name="Sykes S."/>
            <person name="Wortman J."/>
            <person name="Nusbaum C."/>
            <person name="Birren B."/>
        </authorList>
    </citation>
    <scope>NUCLEOTIDE SEQUENCE [LARGE SCALE GENOMIC DNA]</scope>
    <source>
        <strain evidence="1 2">CBS 606.96</strain>
    </source>
</reference>
<dbReference type="Proteomes" id="UP000019478">
    <property type="component" value="Unassembled WGS sequence"/>
</dbReference>
<accession>W9Z598</accession>
<dbReference type="RefSeq" id="XP_007731071.1">
    <property type="nucleotide sequence ID" value="XM_007732881.1"/>
</dbReference>
<gene>
    <name evidence="1" type="ORF">A1O3_02741</name>
</gene>
<organism evidence="1 2">
    <name type="scientific">Capronia epimyces CBS 606.96</name>
    <dbReference type="NCBI Taxonomy" id="1182542"/>
    <lineage>
        <taxon>Eukaryota</taxon>
        <taxon>Fungi</taxon>
        <taxon>Dikarya</taxon>
        <taxon>Ascomycota</taxon>
        <taxon>Pezizomycotina</taxon>
        <taxon>Eurotiomycetes</taxon>
        <taxon>Chaetothyriomycetidae</taxon>
        <taxon>Chaetothyriales</taxon>
        <taxon>Herpotrichiellaceae</taxon>
        <taxon>Capronia</taxon>
    </lineage>
</organism>
<evidence type="ECO:0000313" key="2">
    <source>
        <dbReference type="Proteomes" id="UP000019478"/>
    </source>
</evidence>
<protein>
    <submittedName>
        <fullName evidence="1">Uncharacterized protein</fullName>
    </submittedName>
</protein>
<dbReference type="HOGENOM" id="CLU_2885562_0_0_1"/>
<dbReference type="OrthoDB" id="4135425at2759"/>
<evidence type="ECO:0000313" key="1">
    <source>
        <dbReference type="EMBL" id="EXJ89674.1"/>
    </source>
</evidence>
<dbReference type="EMBL" id="AMGY01000002">
    <property type="protein sequence ID" value="EXJ89674.1"/>
    <property type="molecule type" value="Genomic_DNA"/>
</dbReference>
<keyword evidence="2" id="KW-1185">Reference proteome</keyword>
<comment type="caution">
    <text evidence="1">The sequence shown here is derived from an EMBL/GenBank/DDBJ whole genome shotgun (WGS) entry which is preliminary data.</text>
</comment>
<sequence>MRVQMTQSVPSFMLAYYTRILGHSMERTQVTMALVKREFQDRSLHLYLRWHFVYGQKPA</sequence>
<proteinExistence type="predicted"/>